<protein>
    <recommendedName>
        <fullName evidence="2">histidine kinase</fullName>
        <ecNumber evidence="2">2.7.13.3</ecNumber>
    </recommendedName>
</protein>
<evidence type="ECO:0000313" key="13">
    <source>
        <dbReference type="Proteomes" id="UP000463470"/>
    </source>
</evidence>
<evidence type="ECO:0000256" key="6">
    <source>
        <dbReference type="ARBA" id="ARBA00022777"/>
    </source>
</evidence>
<dbReference type="PROSITE" id="PS50112">
    <property type="entry name" value="PAS"/>
    <property type="match status" value="2"/>
</dbReference>
<keyword evidence="13" id="KW-1185">Reference proteome</keyword>
<dbReference type="InterPro" id="IPR000700">
    <property type="entry name" value="PAS-assoc_C"/>
</dbReference>
<dbReference type="Proteomes" id="UP000463470">
    <property type="component" value="Unassembled WGS sequence"/>
</dbReference>
<dbReference type="PROSITE" id="PS50109">
    <property type="entry name" value="HIS_KIN"/>
    <property type="match status" value="1"/>
</dbReference>
<dbReference type="InterPro" id="IPR000014">
    <property type="entry name" value="PAS"/>
</dbReference>
<dbReference type="NCBIfam" id="TIGR00229">
    <property type="entry name" value="sensory_box"/>
    <property type="match status" value="2"/>
</dbReference>
<evidence type="ECO:0000256" key="4">
    <source>
        <dbReference type="ARBA" id="ARBA00022679"/>
    </source>
</evidence>
<dbReference type="InterPro" id="IPR036890">
    <property type="entry name" value="HATPase_C_sf"/>
</dbReference>
<dbReference type="SUPFAM" id="SSF47384">
    <property type="entry name" value="Homodimeric domain of signal transducing histidine kinase"/>
    <property type="match status" value="1"/>
</dbReference>
<evidence type="ECO:0000256" key="1">
    <source>
        <dbReference type="ARBA" id="ARBA00000085"/>
    </source>
</evidence>
<evidence type="ECO:0000256" key="3">
    <source>
        <dbReference type="ARBA" id="ARBA00022553"/>
    </source>
</evidence>
<keyword evidence="4" id="KW-0808">Transferase</keyword>
<evidence type="ECO:0000313" key="12">
    <source>
        <dbReference type="EMBL" id="MZP28581.1"/>
    </source>
</evidence>
<evidence type="ECO:0000256" key="7">
    <source>
        <dbReference type="ARBA" id="ARBA00022840"/>
    </source>
</evidence>
<dbReference type="Pfam" id="PF08447">
    <property type="entry name" value="PAS_3"/>
    <property type="match status" value="1"/>
</dbReference>
<proteinExistence type="predicted"/>
<dbReference type="Gene3D" id="1.10.287.130">
    <property type="match status" value="1"/>
</dbReference>
<feature type="domain" description="PAS" evidence="10">
    <location>
        <begin position="8"/>
        <end position="78"/>
    </location>
</feature>
<feature type="domain" description="PAS" evidence="10">
    <location>
        <begin position="145"/>
        <end position="201"/>
    </location>
</feature>
<dbReference type="SMART" id="SM00388">
    <property type="entry name" value="HisKA"/>
    <property type="match status" value="1"/>
</dbReference>
<feature type="domain" description="PAC" evidence="11">
    <location>
        <begin position="78"/>
        <end position="133"/>
    </location>
</feature>
<dbReference type="OrthoDB" id="9784397at2"/>
<accession>A0A845L6Q0</accession>
<dbReference type="Gene3D" id="3.30.565.10">
    <property type="entry name" value="Histidine kinase-like ATPase, C-terminal domain"/>
    <property type="match status" value="1"/>
</dbReference>
<comment type="caution">
    <text evidence="12">The sequence shown here is derived from an EMBL/GenBank/DDBJ whole genome shotgun (WGS) entry which is preliminary data.</text>
</comment>
<dbReference type="PROSITE" id="PS50113">
    <property type="entry name" value="PAC"/>
    <property type="match status" value="2"/>
</dbReference>
<organism evidence="12 13">
    <name type="scientific">Heliomicrobium undosum</name>
    <dbReference type="NCBI Taxonomy" id="121734"/>
    <lineage>
        <taxon>Bacteria</taxon>
        <taxon>Bacillati</taxon>
        <taxon>Bacillota</taxon>
        <taxon>Clostridia</taxon>
        <taxon>Eubacteriales</taxon>
        <taxon>Heliobacteriaceae</taxon>
        <taxon>Heliomicrobium</taxon>
    </lineage>
</organism>
<evidence type="ECO:0000259" key="11">
    <source>
        <dbReference type="PROSITE" id="PS50113"/>
    </source>
</evidence>
<dbReference type="InterPro" id="IPR004358">
    <property type="entry name" value="Sig_transdc_His_kin-like_C"/>
</dbReference>
<comment type="catalytic activity">
    <reaction evidence="1">
        <text>ATP + protein L-histidine = ADP + protein N-phospho-L-histidine.</text>
        <dbReference type="EC" id="2.7.13.3"/>
    </reaction>
</comment>
<evidence type="ECO:0000259" key="10">
    <source>
        <dbReference type="PROSITE" id="PS50112"/>
    </source>
</evidence>
<dbReference type="SMART" id="SM00387">
    <property type="entry name" value="HATPase_c"/>
    <property type="match status" value="1"/>
</dbReference>
<dbReference type="EC" id="2.7.13.3" evidence="2"/>
<keyword evidence="7" id="KW-0067">ATP-binding</keyword>
<dbReference type="Gene3D" id="3.30.450.20">
    <property type="entry name" value="PAS domain"/>
    <property type="match status" value="2"/>
</dbReference>
<feature type="domain" description="Histidine kinase" evidence="9">
    <location>
        <begin position="279"/>
        <end position="483"/>
    </location>
</feature>
<keyword evidence="8" id="KW-0902">Two-component regulatory system</keyword>
<dbReference type="SMART" id="SM00091">
    <property type="entry name" value="PAS"/>
    <property type="match status" value="2"/>
</dbReference>
<dbReference type="GO" id="GO:0005524">
    <property type="term" value="F:ATP binding"/>
    <property type="evidence" value="ECO:0007669"/>
    <property type="project" value="UniProtKB-KW"/>
</dbReference>
<dbReference type="InterPro" id="IPR003594">
    <property type="entry name" value="HATPase_dom"/>
</dbReference>
<dbReference type="InterPro" id="IPR013655">
    <property type="entry name" value="PAS_fold_3"/>
</dbReference>
<dbReference type="AlphaFoldDB" id="A0A845L6Q0"/>
<gene>
    <name evidence="12" type="ORF">GTO91_02460</name>
</gene>
<dbReference type="InterPro" id="IPR001610">
    <property type="entry name" value="PAC"/>
</dbReference>
<reference evidence="12 13" key="1">
    <citation type="submission" date="2020-01" db="EMBL/GenBank/DDBJ databases">
        <title>Whole-genome sequence of Heliobacterium undosum DSM 13378.</title>
        <authorList>
            <person name="Kyndt J.A."/>
            <person name="Meyer T.E."/>
        </authorList>
    </citation>
    <scope>NUCLEOTIDE SEQUENCE [LARGE SCALE GENOMIC DNA]</scope>
    <source>
        <strain evidence="12 13">DSM 13378</strain>
    </source>
</reference>
<dbReference type="PANTHER" id="PTHR43065:SF46">
    <property type="entry name" value="C4-DICARBOXYLATE TRANSPORT SENSOR PROTEIN DCTB"/>
    <property type="match status" value="1"/>
</dbReference>
<dbReference type="SUPFAM" id="SSF55785">
    <property type="entry name" value="PYP-like sensor domain (PAS domain)"/>
    <property type="match status" value="2"/>
</dbReference>
<dbReference type="SMART" id="SM00086">
    <property type="entry name" value="PAC"/>
    <property type="match status" value="2"/>
</dbReference>
<dbReference type="EMBL" id="WXEY01000002">
    <property type="protein sequence ID" value="MZP28581.1"/>
    <property type="molecule type" value="Genomic_DNA"/>
</dbReference>
<dbReference type="Pfam" id="PF13426">
    <property type="entry name" value="PAS_9"/>
    <property type="match status" value="1"/>
</dbReference>
<dbReference type="PANTHER" id="PTHR43065">
    <property type="entry name" value="SENSOR HISTIDINE KINASE"/>
    <property type="match status" value="1"/>
</dbReference>
<dbReference type="GO" id="GO:0000155">
    <property type="term" value="F:phosphorelay sensor kinase activity"/>
    <property type="evidence" value="ECO:0007669"/>
    <property type="project" value="InterPro"/>
</dbReference>
<dbReference type="CDD" id="cd00130">
    <property type="entry name" value="PAS"/>
    <property type="match status" value="2"/>
</dbReference>
<evidence type="ECO:0000259" key="9">
    <source>
        <dbReference type="PROSITE" id="PS50109"/>
    </source>
</evidence>
<dbReference type="Pfam" id="PF00512">
    <property type="entry name" value="HisKA"/>
    <property type="match status" value="1"/>
</dbReference>
<dbReference type="InterPro" id="IPR036097">
    <property type="entry name" value="HisK_dim/P_sf"/>
</dbReference>
<dbReference type="InterPro" id="IPR005467">
    <property type="entry name" value="His_kinase_dom"/>
</dbReference>
<sequence length="490" mass="56451">MRPGMSKDQDNYRLIFEHAAIGLCLNDLEGKCLKANKAFCSIVGYSEQELLHMRFQDFSHPDDVETEGEYLRRLHSGELDGYTLEKRYINRSRLIWVQLTIVPIKDQYGRLAYTLAQVQDITEEKRIEAELHSQTELLREERDSAENQIRQFFTLSVDLMCVVGMDGYYKQINSAFSHVLGYSEEELMTTPYLSLIHEDDQIKVKALNWEQFKSQPLRDMEVRHRCKDGSYRWISWISVVNLQTGLIYGVGRDVTAQKQLEQELVSIDRLNIIARMAAGLGHEIRNPMTTVRGFLQIMSKKDENEEHRRYFELMISELDRANAIITEFLSFTRRKSKDPQPGNLRRLIEDFFPLLQADALREDKWIQMELADVPDLTLDEKEIRQLLFNLVRNGLDAMASGKCVTIRTAVDDDVVVLQIEDQGSGIPDKDMKNLGVPFFTTKDTGTGLGLPIAYNIANRHKAKISVESSSKGTCFSVRFPTEYSVPTQRE</sequence>
<dbReference type="PRINTS" id="PR00344">
    <property type="entry name" value="BCTRLSENSOR"/>
</dbReference>
<dbReference type="InterPro" id="IPR003661">
    <property type="entry name" value="HisK_dim/P_dom"/>
</dbReference>
<name>A0A845L6Q0_9FIRM</name>
<dbReference type="SUPFAM" id="SSF55874">
    <property type="entry name" value="ATPase domain of HSP90 chaperone/DNA topoisomerase II/histidine kinase"/>
    <property type="match status" value="1"/>
</dbReference>
<evidence type="ECO:0000256" key="2">
    <source>
        <dbReference type="ARBA" id="ARBA00012438"/>
    </source>
</evidence>
<dbReference type="CDD" id="cd00082">
    <property type="entry name" value="HisKA"/>
    <property type="match status" value="1"/>
</dbReference>
<keyword evidence="6" id="KW-0418">Kinase</keyword>
<evidence type="ECO:0000256" key="8">
    <source>
        <dbReference type="ARBA" id="ARBA00023012"/>
    </source>
</evidence>
<dbReference type="RefSeq" id="WP_161254362.1">
    <property type="nucleotide sequence ID" value="NZ_WXEY01000002.1"/>
</dbReference>
<evidence type="ECO:0000256" key="5">
    <source>
        <dbReference type="ARBA" id="ARBA00022741"/>
    </source>
</evidence>
<keyword evidence="5" id="KW-0547">Nucleotide-binding</keyword>
<feature type="domain" description="PAC" evidence="11">
    <location>
        <begin position="218"/>
        <end position="266"/>
    </location>
</feature>
<keyword evidence="3" id="KW-0597">Phosphoprotein</keyword>
<dbReference type="Pfam" id="PF02518">
    <property type="entry name" value="HATPase_c"/>
    <property type="match status" value="1"/>
</dbReference>
<dbReference type="InterPro" id="IPR035965">
    <property type="entry name" value="PAS-like_dom_sf"/>
</dbReference>